<keyword evidence="4 14" id="KW-0808">Transferase</keyword>
<comment type="caution">
    <text evidence="14">The sequence shown here is derived from an EMBL/GenBank/DDBJ whole genome shotgun (WGS) entry which is preliminary data.</text>
</comment>
<comment type="similarity">
    <text evidence="1">Belongs to the protein kinase superfamily. RIO-type Ser/Thr kinase family.</text>
</comment>
<protein>
    <recommendedName>
        <fullName evidence="2">non-specific serine/threonine protein kinase</fullName>
        <ecNumber evidence="2">2.7.11.1</ecNumber>
    </recommendedName>
</protein>
<dbReference type="GO" id="GO:0046872">
    <property type="term" value="F:metal ion binding"/>
    <property type="evidence" value="ECO:0007669"/>
    <property type="project" value="UniProtKB-KW"/>
</dbReference>
<keyword evidence="8" id="KW-0067">ATP-binding</keyword>
<reference evidence="14 15" key="1">
    <citation type="submission" date="2024-08" db="EMBL/GenBank/DDBJ databases">
        <title>Halobellus sp. MBLA0158 whole genome sequence.</title>
        <authorList>
            <person name="Hwang C.Y."/>
            <person name="Cho E.-S."/>
            <person name="Seo M.-J."/>
        </authorList>
    </citation>
    <scope>NUCLEOTIDE SEQUENCE [LARGE SCALE GENOMIC DNA]</scope>
    <source>
        <strain evidence="14 15">MBLA0158</strain>
    </source>
</reference>
<evidence type="ECO:0000259" key="13">
    <source>
        <dbReference type="PROSITE" id="PS50011"/>
    </source>
</evidence>
<evidence type="ECO:0000256" key="3">
    <source>
        <dbReference type="ARBA" id="ARBA00022527"/>
    </source>
</evidence>
<dbReference type="NCBIfam" id="NF041310">
    <property type="entry name" value="Prot_Kin_Rio1_Halo"/>
    <property type="match status" value="1"/>
</dbReference>
<dbReference type="Pfam" id="PF01163">
    <property type="entry name" value="RIO1"/>
    <property type="match status" value="1"/>
</dbReference>
<organism evidence="14 15">
    <name type="scientific">Halobellus rubicundus</name>
    <dbReference type="NCBI Taxonomy" id="2996466"/>
    <lineage>
        <taxon>Archaea</taxon>
        <taxon>Methanobacteriati</taxon>
        <taxon>Methanobacteriota</taxon>
        <taxon>Stenosarchaea group</taxon>
        <taxon>Halobacteria</taxon>
        <taxon>Halobacteriales</taxon>
        <taxon>Haloferacaceae</taxon>
        <taxon>Halobellus</taxon>
    </lineage>
</organism>
<evidence type="ECO:0000313" key="15">
    <source>
        <dbReference type="Proteomes" id="UP001570511"/>
    </source>
</evidence>
<keyword evidence="15" id="KW-1185">Reference proteome</keyword>
<dbReference type="PROSITE" id="PS00109">
    <property type="entry name" value="PROTEIN_KINASE_TYR"/>
    <property type="match status" value="1"/>
</dbReference>
<dbReference type="SMART" id="SM00090">
    <property type="entry name" value="RIO"/>
    <property type="match status" value="1"/>
</dbReference>
<gene>
    <name evidence="14" type="primary">rio1</name>
    <name evidence="14" type="ORF">OS889_01035</name>
</gene>
<dbReference type="RefSeq" id="WP_372386625.1">
    <property type="nucleotide sequence ID" value="NZ_JBGNYA010000001.1"/>
</dbReference>
<name>A0ABD5MBH7_9EURY</name>
<dbReference type="InterPro" id="IPR051272">
    <property type="entry name" value="RIO-type_Ser/Thr_kinase"/>
</dbReference>
<comment type="catalytic activity">
    <reaction evidence="11">
        <text>L-seryl-[protein] + ATP = O-phospho-L-seryl-[protein] + ADP + H(+)</text>
        <dbReference type="Rhea" id="RHEA:17989"/>
        <dbReference type="Rhea" id="RHEA-COMP:9863"/>
        <dbReference type="Rhea" id="RHEA-COMP:11604"/>
        <dbReference type="ChEBI" id="CHEBI:15378"/>
        <dbReference type="ChEBI" id="CHEBI:29999"/>
        <dbReference type="ChEBI" id="CHEBI:30616"/>
        <dbReference type="ChEBI" id="CHEBI:83421"/>
        <dbReference type="ChEBI" id="CHEBI:456216"/>
        <dbReference type="EC" id="2.7.11.1"/>
    </reaction>
</comment>
<dbReference type="PANTHER" id="PTHR45723">
    <property type="entry name" value="SERINE/THREONINE-PROTEIN KINASE RIO1"/>
    <property type="match status" value="1"/>
</dbReference>
<dbReference type="InterPro" id="IPR000719">
    <property type="entry name" value="Prot_kinase_dom"/>
</dbReference>
<dbReference type="EC" id="2.7.11.1" evidence="2"/>
<dbReference type="GO" id="GO:0005524">
    <property type="term" value="F:ATP binding"/>
    <property type="evidence" value="ECO:0007669"/>
    <property type="project" value="UniProtKB-KW"/>
</dbReference>
<evidence type="ECO:0000256" key="12">
    <source>
        <dbReference type="SAM" id="MobiDB-lite"/>
    </source>
</evidence>
<evidence type="ECO:0000256" key="9">
    <source>
        <dbReference type="ARBA" id="ARBA00022842"/>
    </source>
</evidence>
<dbReference type="SUPFAM" id="SSF56112">
    <property type="entry name" value="Protein kinase-like (PK-like)"/>
    <property type="match status" value="1"/>
</dbReference>
<dbReference type="AlphaFoldDB" id="A0ABD5MBH7"/>
<dbReference type="InterPro" id="IPR000687">
    <property type="entry name" value="RIO_kinase"/>
</dbReference>
<dbReference type="CDD" id="cd05145">
    <property type="entry name" value="RIO1_like"/>
    <property type="match status" value="1"/>
</dbReference>
<keyword evidence="7 14" id="KW-0418">Kinase</keyword>
<evidence type="ECO:0000256" key="7">
    <source>
        <dbReference type="ARBA" id="ARBA00022777"/>
    </source>
</evidence>
<dbReference type="Proteomes" id="UP001570511">
    <property type="component" value="Unassembled WGS sequence"/>
</dbReference>
<sequence>MTDPERGSDPDPDPDFDDDEDFGFLAPDEVEAPGDEWEEIDVTDTEADRIARRRDREFDEFRKRLKDADQFKVEQSVFDDATFAAIYKLVQDGHIDAFGGPISTGKEANVYEALGSHDGSERDVAVKIYRINASNFRQMREYLEGDPRFEGLGNDKKQVVLAWTRKEFANLKRAREAGVRVPEPIAVERNVLVMELVGLVEDRARRLAEVDVENPETAYDVVSEYMRRLYSAGLVHGDLSEYNMIIHDGELVVIDLGQAVTVHHPNADEFLRRDCRNVAAFFGRQGLDASGDELYDFVTAVEPEPAGEPDGPDVADG</sequence>
<dbReference type="InterPro" id="IPR018935">
    <property type="entry name" value="RIO_kinase_CS"/>
</dbReference>
<dbReference type="Gene3D" id="1.10.510.10">
    <property type="entry name" value="Transferase(Phosphotransferase) domain 1"/>
    <property type="match status" value="1"/>
</dbReference>
<evidence type="ECO:0000256" key="2">
    <source>
        <dbReference type="ARBA" id="ARBA00012513"/>
    </source>
</evidence>
<evidence type="ECO:0000256" key="11">
    <source>
        <dbReference type="ARBA" id="ARBA00048679"/>
    </source>
</evidence>
<feature type="region of interest" description="Disordered" evidence="12">
    <location>
        <begin position="1"/>
        <end position="39"/>
    </location>
</feature>
<dbReference type="InterPro" id="IPR054876">
    <property type="entry name" value="RIO1_kinase"/>
</dbReference>
<evidence type="ECO:0000256" key="6">
    <source>
        <dbReference type="ARBA" id="ARBA00022741"/>
    </source>
</evidence>
<accession>A0ABD5MBH7</accession>
<evidence type="ECO:0000313" key="14">
    <source>
        <dbReference type="EMBL" id="MFA1609590.1"/>
    </source>
</evidence>
<dbReference type="PROSITE" id="PS50011">
    <property type="entry name" value="PROTEIN_KINASE_DOM"/>
    <property type="match status" value="1"/>
</dbReference>
<evidence type="ECO:0000256" key="10">
    <source>
        <dbReference type="ARBA" id="ARBA00047899"/>
    </source>
</evidence>
<keyword evidence="6" id="KW-0547">Nucleotide-binding</keyword>
<dbReference type="InterPro" id="IPR011009">
    <property type="entry name" value="Kinase-like_dom_sf"/>
</dbReference>
<evidence type="ECO:0000256" key="5">
    <source>
        <dbReference type="ARBA" id="ARBA00022723"/>
    </source>
</evidence>
<dbReference type="InterPro" id="IPR018934">
    <property type="entry name" value="RIO_dom"/>
</dbReference>
<keyword evidence="5" id="KW-0479">Metal-binding</keyword>
<feature type="domain" description="Protein kinase" evidence="13">
    <location>
        <begin position="96"/>
        <end position="317"/>
    </location>
</feature>
<proteinExistence type="inferred from homology"/>
<dbReference type="GO" id="GO:0004674">
    <property type="term" value="F:protein serine/threonine kinase activity"/>
    <property type="evidence" value="ECO:0007669"/>
    <property type="project" value="UniProtKB-KW"/>
</dbReference>
<keyword evidence="3" id="KW-0723">Serine/threonine-protein kinase</keyword>
<evidence type="ECO:0000256" key="4">
    <source>
        <dbReference type="ARBA" id="ARBA00022679"/>
    </source>
</evidence>
<dbReference type="EMBL" id="JBGNYA010000001">
    <property type="protein sequence ID" value="MFA1609590.1"/>
    <property type="molecule type" value="Genomic_DNA"/>
</dbReference>
<dbReference type="Gene3D" id="3.30.200.20">
    <property type="entry name" value="Phosphorylase Kinase, domain 1"/>
    <property type="match status" value="1"/>
</dbReference>
<keyword evidence="9" id="KW-0460">Magnesium</keyword>
<evidence type="ECO:0000256" key="1">
    <source>
        <dbReference type="ARBA" id="ARBA00009196"/>
    </source>
</evidence>
<dbReference type="InterPro" id="IPR008266">
    <property type="entry name" value="Tyr_kinase_AS"/>
</dbReference>
<comment type="catalytic activity">
    <reaction evidence="10">
        <text>L-threonyl-[protein] + ATP = O-phospho-L-threonyl-[protein] + ADP + H(+)</text>
        <dbReference type="Rhea" id="RHEA:46608"/>
        <dbReference type="Rhea" id="RHEA-COMP:11060"/>
        <dbReference type="Rhea" id="RHEA-COMP:11605"/>
        <dbReference type="ChEBI" id="CHEBI:15378"/>
        <dbReference type="ChEBI" id="CHEBI:30013"/>
        <dbReference type="ChEBI" id="CHEBI:30616"/>
        <dbReference type="ChEBI" id="CHEBI:61977"/>
        <dbReference type="ChEBI" id="CHEBI:456216"/>
        <dbReference type="EC" id="2.7.11.1"/>
    </reaction>
</comment>
<evidence type="ECO:0000256" key="8">
    <source>
        <dbReference type="ARBA" id="ARBA00022840"/>
    </source>
</evidence>
<dbReference type="PROSITE" id="PS01245">
    <property type="entry name" value="RIO1"/>
    <property type="match status" value="1"/>
</dbReference>
<feature type="compositionally biased region" description="Acidic residues" evidence="12">
    <location>
        <begin position="10"/>
        <end position="39"/>
    </location>
</feature>